<name>A0A239KRL4_EKHLU</name>
<evidence type="ECO:0000313" key="2">
    <source>
        <dbReference type="Proteomes" id="UP000198393"/>
    </source>
</evidence>
<proteinExistence type="predicted"/>
<dbReference type="EMBL" id="FZPD01000004">
    <property type="protein sequence ID" value="SNT20831.1"/>
    <property type="molecule type" value="Genomic_DNA"/>
</dbReference>
<accession>A0A239KRL4</accession>
<reference evidence="1 2" key="1">
    <citation type="submission" date="2017-06" db="EMBL/GenBank/DDBJ databases">
        <authorList>
            <person name="Kim H.J."/>
            <person name="Triplett B.A."/>
        </authorList>
    </citation>
    <scope>NUCLEOTIDE SEQUENCE [LARGE SCALE GENOMIC DNA]</scope>
    <source>
        <strain evidence="1 2">DSM 19307</strain>
    </source>
</reference>
<dbReference type="AlphaFoldDB" id="A0A239KRL4"/>
<keyword evidence="2" id="KW-1185">Reference proteome</keyword>
<dbReference type="Proteomes" id="UP000198393">
    <property type="component" value="Unassembled WGS sequence"/>
</dbReference>
<sequence>MKRYLSLIFLCSYFLTFSQSEFKKGVYKSLNEVKQNTPSSPWEYNLISKYKTLGQANSGGAGYVNGEALFYRISIKKKEARELGSIIGFCDGRKMYMTSKLVDPSRKSSLFSPIERVNDSVYVFNQYIETTGYGPSMNMVSGSTQFAATSTASETQYILDLNGSIKELTVDYMTELLQMNDELLEEFNQTKRKEKLLLLYLFKLLDDGKSN</sequence>
<organism evidence="1 2">
    <name type="scientific">Ekhidna lutea</name>
    <dbReference type="NCBI Taxonomy" id="447679"/>
    <lineage>
        <taxon>Bacteria</taxon>
        <taxon>Pseudomonadati</taxon>
        <taxon>Bacteroidota</taxon>
        <taxon>Cytophagia</taxon>
        <taxon>Cytophagales</taxon>
        <taxon>Reichenbachiellaceae</taxon>
        <taxon>Ekhidna</taxon>
    </lineage>
</organism>
<protein>
    <submittedName>
        <fullName evidence="1">Uncharacterized protein</fullName>
    </submittedName>
</protein>
<gene>
    <name evidence="1" type="ORF">SAMN05421640_2864</name>
</gene>
<evidence type="ECO:0000313" key="1">
    <source>
        <dbReference type="EMBL" id="SNT20831.1"/>
    </source>
</evidence>